<comment type="caution">
    <text evidence="3">Lacks conserved residue(s) required for the propagation of feature annotation.</text>
</comment>
<dbReference type="Gene3D" id="2.60.120.290">
    <property type="entry name" value="Spermadhesin, CUB domain"/>
    <property type="match status" value="1"/>
</dbReference>
<dbReference type="AlphaFoldDB" id="A0AAW1UCI7"/>
<dbReference type="Gene3D" id="2.20.100.10">
    <property type="entry name" value="Thrombospondin type-1 (TSP1) repeat"/>
    <property type="match status" value="1"/>
</dbReference>
<comment type="caution">
    <text evidence="7">The sequence shown here is derived from an EMBL/GenBank/DDBJ whole genome shotgun (WGS) entry which is preliminary data.</text>
</comment>
<feature type="transmembrane region" description="Helical" evidence="5">
    <location>
        <begin position="621"/>
        <end position="640"/>
    </location>
</feature>
<evidence type="ECO:0000256" key="2">
    <source>
        <dbReference type="ARBA" id="ARBA00023157"/>
    </source>
</evidence>
<dbReference type="PROSITE" id="PS01180">
    <property type="entry name" value="CUB"/>
    <property type="match status" value="1"/>
</dbReference>
<proteinExistence type="predicted"/>
<reference evidence="7 8" key="1">
    <citation type="submission" date="2023-03" db="EMBL/GenBank/DDBJ databases">
        <title>Genome insight into feeding habits of ladybird beetles.</title>
        <authorList>
            <person name="Li H.-S."/>
            <person name="Huang Y.-H."/>
            <person name="Pang H."/>
        </authorList>
    </citation>
    <scope>NUCLEOTIDE SEQUENCE [LARGE SCALE GENOMIC DNA]</scope>
    <source>
        <strain evidence="7">SYSU_2023b</strain>
        <tissue evidence="7">Whole body</tissue>
    </source>
</reference>
<accession>A0AAW1UCI7</accession>
<feature type="region of interest" description="Disordered" evidence="4">
    <location>
        <begin position="888"/>
        <end position="941"/>
    </location>
</feature>
<keyword evidence="2" id="KW-1015">Disulfide bond</keyword>
<keyword evidence="1" id="KW-0677">Repeat</keyword>
<feature type="compositionally biased region" description="Acidic residues" evidence="4">
    <location>
        <begin position="888"/>
        <end position="901"/>
    </location>
</feature>
<dbReference type="InterPro" id="IPR036383">
    <property type="entry name" value="TSP1_rpt_sf"/>
</dbReference>
<dbReference type="GO" id="GO:0071944">
    <property type="term" value="C:cell periphery"/>
    <property type="evidence" value="ECO:0007669"/>
    <property type="project" value="TreeGrafter"/>
</dbReference>
<dbReference type="PANTHER" id="PTHR16311:SF3">
    <property type="entry name" value="THROMBOSPONDIN TYPE-1 DOMAIN-CONTAINING PROTEIN 1"/>
    <property type="match status" value="1"/>
</dbReference>
<dbReference type="Proteomes" id="UP001431783">
    <property type="component" value="Unassembled WGS sequence"/>
</dbReference>
<gene>
    <name evidence="7" type="ORF">WA026_010131</name>
</gene>
<dbReference type="InterPro" id="IPR000884">
    <property type="entry name" value="TSP1_rpt"/>
</dbReference>
<keyword evidence="8" id="KW-1185">Reference proteome</keyword>
<dbReference type="SMART" id="SM00209">
    <property type="entry name" value="TSP1"/>
    <property type="match status" value="1"/>
</dbReference>
<dbReference type="EMBL" id="JARQZJ010000064">
    <property type="protein sequence ID" value="KAK9880255.1"/>
    <property type="molecule type" value="Genomic_DNA"/>
</dbReference>
<dbReference type="PROSITE" id="PS50092">
    <property type="entry name" value="TSP1"/>
    <property type="match status" value="1"/>
</dbReference>
<name>A0AAW1UCI7_9CUCU</name>
<evidence type="ECO:0000313" key="8">
    <source>
        <dbReference type="Proteomes" id="UP001431783"/>
    </source>
</evidence>
<feature type="region of interest" description="Disordered" evidence="4">
    <location>
        <begin position="696"/>
        <end position="791"/>
    </location>
</feature>
<keyword evidence="5" id="KW-0472">Membrane</keyword>
<evidence type="ECO:0000256" key="3">
    <source>
        <dbReference type="PROSITE-ProRule" id="PRU00059"/>
    </source>
</evidence>
<feature type="domain" description="CUB" evidence="6">
    <location>
        <begin position="474"/>
        <end position="589"/>
    </location>
</feature>
<protein>
    <recommendedName>
        <fullName evidence="6">CUB domain-containing protein</fullName>
    </recommendedName>
</protein>
<dbReference type="FunFam" id="2.20.100.10:FF:000007">
    <property type="entry name" value="Thrombospondin 1"/>
    <property type="match status" value="1"/>
</dbReference>
<dbReference type="InterPro" id="IPR035914">
    <property type="entry name" value="Sperma_CUB_dom_sf"/>
</dbReference>
<dbReference type="InterPro" id="IPR038877">
    <property type="entry name" value="THSD1"/>
</dbReference>
<evidence type="ECO:0000256" key="4">
    <source>
        <dbReference type="SAM" id="MobiDB-lite"/>
    </source>
</evidence>
<feature type="compositionally biased region" description="Polar residues" evidence="4">
    <location>
        <begin position="698"/>
        <end position="711"/>
    </location>
</feature>
<evidence type="ECO:0000256" key="5">
    <source>
        <dbReference type="SAM" id="Phobius"/>
    </source>
</evidence>
<dbReference type="Pfam" id="PF00090">
    <property type="entry name" value="TSP_1"/>
    <property type="match status" value="1"/>
</dbReference>
<keyword evidence="5" id="KW-0812">Transmembrane</keyword>
<dbReference type="InterPro" id="IPR000859">
    <property type="entry name" value="CUB_dom"/>
</dbReference>
<evidence type="ECO:0000259" key="6">
    <source>
        <dbReference type="PROSITE" id="PS01180"/>
    </source>
</evidence>
<dbReference type="SUPFAM" id="SSF49854">
    <property type="entry name" value="Spermadhesin, CUB domain"/>
    <property type="match status" value="1"/>
</dbReference>
<dbReference type="PANTHER" id="PTHR16311">
    <property type="entry name" value="THROMBOSPONDIN TYPE I DOMAIN-CONTAINING 1"/>
    <property type="match status" value="1"/>
</dbReference>
<organism evidence="7 8">
    <name type="scientific">Henosepilachna vigintioctopunctata</name>
    <dbReference type="NCBI Taxonomy" id="420089"/>
    <lineage>
        <taxon>Eukaryota</taxon>
        <taxon>Metazoa</taxon>
        <taxon>Ecdysozoa</taxon>
        <taxon>Arthropoda</taxon>
        <taxon>Hexapoda</taxon>
        <taxon>Insecta</taxon>
        <taxon>Pterygota</taxon>
        <taxon>Neoptera</taxon>
        <taxon>Endopterygota</taxon>
        <taxon>Coleoptera</taxon>
        <taxon>Polyphaga</taxon>
        <taxon>Cucujiformia</taxon>
        <taxon>Coccinelloidea</taxon>
        <taxon>Coccinellidae</taxon>
        <taxon>Epilachninae</taxon>
        <taxon>Epilachnini</taxon>
        <taxon>Henosepilachna</taxon>
    </lineage>
</organism>
<feature type="compositionally biased region" description="Basic and acidic residues" evidence="4">
    <location>
        <begin position="725"/>
        <end position="737"/>
    </location>
</feature>
<keyword evidence="5" id="KW-1133">Transmembrane helix</keyword>
<evidence type="ECO:0000256" key="1">
    <source>
        <dbReference type="ARBA" id="ARBA00022737"/>
    </source>
</evidence>
<sequence length="995" mass="112089">MLLYENVSNFKRNISIYVMQLISFNLKYRNSESDIAVSIPSTHTILSGDFQIRIESSSPTPLLVALSRIEGSTIEQLTNFSISPKQQTDYKSNVTYATIPCEYFSREGKYHILVKKKGQDSVPGSLVHKEITSSDVISQTVDVKRPMPQLKVTPEIIQTYPKQPVVATVEFPESMCQPTANCLEKELIDFQIELQYCGHSPSSCDIFSRQNNSLQILYAKQLLDFPGSQNISLDCKYFGLAGHYAVLLKSTHLNTWLLLKAAFIKADWSEEFVFNVHTQSIFPCDRHNGGITVLFQYPACIMLTGDRVRLFARHRANVAALAPPTTLEYVAEQKVLKGSNKLKFDCDLFSERFIEYCFVYVSQAITGAVADVRMDCVSTLPTREYKKGGWGPWSSWTPCSSTCLGGMRSRFRLCDSPQPRFGGKFCKGHAVETEKCGAEIGNIWECFDGNYNALDPALADTLTVKQEVGLYCRCGCVVHLGRENPKRVLATSSRSCPGRIFWQIQAEINNIIQFKIEWFDSSCGRQWLKIRDGMTLASNMLADLSNHMMSNTSIINSTGSTMLLEFFSDDSFSSDKRCGGGFLAFAKQLENIELASFQTYHRAGITPFRIFKLTAVHSTSIFFLSGMFIGMALLAAQYTFRYRKYHITYTDDQDSMTDPSISCPSLVSRRSSNATVFSEVFSFQHLPQSKMLLESSDKQTGLEQNNLSGSVKLNKHQAVGKSPKKISEDEKKFHQIENEEDRNDTISSPSDSNSNEERKNSIGDNECSSIAPEHQDNSGTNPTKGLYSASRRIISTAKIRNTIPKETKDKKNRAKLLAGPSGSDFSICGNEMDLELDYYDYNVRNAGAAPGSYLGMDPAFLIYIPPIYVSGEVSPSEKDGMIESPENDEILSEEQELEDDKDSSKEYQYQEKSKPTEDNNKLTDKDDYRKESKHKKENTIVDNQSINFESKLVRLHLQDLSGLNSNEKKFEEIPMVDSNILDEIKYADEEDDDRQ</sequence>
<dbReference type="PRINTS" id="PR01705">
    <property type="entry name" value="TSP1REPEAT"/>
</dbReference>
<dbReference type="SUPFAM" id="SSF82895">
    <property type="entry name" value="TSP-1 type 1 repeat"/>
    <property type="match status" value="1"/>
</dbReference>
<feature type="compositionally biased region" description="Basic and acidic residues" evidence="4">
    <location>
        <begin position="902"/>
        <end position="930"/>
    </location>
</feature>
<evidence type="ECO:0000313" key="7">
    <source>
        <dbReference type="EMBL" id="KAK9880255.1"/>
    </source>
</evidence>